<accession>A0ACB9EH25</accession>
<dbReference type="EMBL" id="CM042048">
    <property type="protein sequence ID" value="KAI3758056.1"/>
    <property type="molecule type" value="Genomic_DNA"/>
</dbReference>
<gene>
    <name evidence="1" type="ORF">L6452_05603</name>
</gene>
<keyword evidence="2" id="KW-1185">Reference proteome</keyword>
<comment type="caution">
    <text evidence="1">The sequence shown here is derived from an EMBL/GenBank/DDBJ whole genome shotgun (WGS) entry which is preliminary data.</text>
</comment>
<sequence length="396" mass="46309">MRQRICLELLKDYDCELLYHPGKANVMADALSRKEYGRGVQTTFARVEVVSSLIEKINMFQSEALLEANLKSEVMVKQYLQLTEDGRGLKLFQVKAEHQRPYGGLQSLEIPEWKWEHITMDFVTNLPKTLRSRDTIWVIVDRLTKSVHFLPMRETLPMDKLAKLYIDEDQVEYRISPSDRRTERENYPKSRGHVEIMCHRIQGKLGFPSSLVEFAYNNSYHSSIGMAPFEELYGRKCKTPVCWLEAGEKQFSRPEIVQEVADKVKVIRERLKVAQDRQKSYADKKRRPVEFQVGERVMLKVSLWKGIIRFGKHGKLSPRFLGPFTIIEHIRLQAYKLDLPPEMDGIHANFHGDNDRCVEEPESILERKAKRLRHKEVVMVKVQWKHHRGEAISPPI</sequence>
<organism evidence="1 2">
    <name type="scientific">Arctium lappa</name>
    <name type="common">Greater burdock</name>
    <name type="synonym">Lappa major</name>
    <dbReference type="NCBI Taxonomy" id="4217"/>
    <lineage>
        <taxon>Eukaryota</taxon>
        <taxon>Viridiplantae</taxon>
        <taxon>Streptophyta</taxon>
        <taxon>Embryophyta</taxon>
        <taxon>Tracheophyta</taxon>
        <taxon>Spermatophyta</taxon>
        <taxon>Magnoliopsida</taxon>
        <taxon>eudicotyledons</taxon>
        <taxon>Gunneridae</taxon>
        <taxon>Pentapetalae</taxon>
        <taxon>asterids</taxon>
        <taxon>campanulids</taxon>
        <taxon>Asterales</taxon>
        <taxon>Asteraceae</taxon>
        <taxon>Carduoideae</taxon>
        <taxon>Cardueae</taxon>
        <taxon>Arctiinae</taxon>
        <taxon>Arctium</taxon>
    </lineage>
</organism>
<name>A0ACB9EH25_ARCLA</name>
<protein>
    <submittedName>
        <fullName evidence="1">Uncharacterized protein</fullName>
    </submittedName>
</protein>
<reference evidence="1 2" key="2">
    <citation type="journal article" date="2022" name="Mol. Ecol. Resour.">
        <title>The genomes of chicory, endive, great burdock and yacon provide insights into Asteraceae paleo-polyploidization history and plant inulin production.</title>
        <authorList>
            <person name="Fan W."/>
            <person name="Wang S."/>
            <person name="Wang H."/>
            <person name="Wang A."/>
            <person name="Jiang F."/>
            <person name="Liu H."/>
            <person name="Zhao H."/>
            <person name="Xu D."/>
            <person name="Zhang Y."/>
        </authorList>
    </citation>
    <scope>NUCLEOTIDE SEQUENCE [LARGE SCALE GENOMIC DNA]</scope>
    <source>
        <strain evidence="2">cv. Niubang</strain>
    </source>
</reference>
<evidence type="ECO:0000313" key="2">
    <source>
        <dbReference type="Proteomes" id="UP001055879"/>
    </source>
</evidence>
<proteinExistence type="predicted"/>
<reference evidence="2" key="1">
    <citation type="journal article" date="2022" name="Mol. Ecol. Resour.">
        <title>The genomes of chicory, endive, great burdock and yacon provide insights into Asteraceae palaeo-polyploidization history and plant inulin production.</title>
        <authorList>
            <person name="Fan W."/>
            <person name="Wang S."/>
            <person name="Wang H."/>
            <person name="Wang A."/>
            <person name="Jiang F."/>
            <person name="Liu H."/>
            <person name="Zhao H."/>
            <person name="Xu D."/>
            <person name="Zhang Y."/>
        </authorList>
    </citation>
    <scope>NUCLEOTIDE SEQUENCE [LARGE SCALE GENOMIC DNA]</scope>
    <source>
        <strain evidence="2">cv. Niubang</strain>
    </source>
</reference>
<evidence type="ECO:0000313" key="1">
    <source>
        <dbReference type="EMBL" id="KAI3758056.1"/>
    </source>
</evidence>
<dbReference type="Proteomes" id="UP001055879">
    <property type="component" value="Linkage Group LG02"/>
</dbReference>